<name>A0ABY3YZ68_STRRM</name>
<dbReference type="InterPro" id="IPR001509">
    <property type="entry name" value="Epimerase_deHydtase"/>
</dbReference>
<evidence type="ECO:0000313" key="3">
    <source>
        <dbReference type="Proteomes" id="UP000829494"/>
    </source>
</evidence>
<dbReference type="PANTHER" id="PTHR48079:SF6">
    <property type="entry name" value="NAD(P)-BINDING DOMAIN-CONTAINING PROTEIN-RELATED"/>
    <property type="match status" value="1"/>
</dbReference>
<accession>A0ABY3YZ68</accession>
<reference evidence="2 3" key="1">
    <citation type="submission" date="2022-03" db="EMBL/GenBank/DDBJ databases">
        <title>Complete genome of Streptomyces rimosus ssp. rimosus R7 (=ATCC 10970).</title>
        <authorList>
            <person name="Beganovic S."/>
            <person name="Ruckert C."/>
            <person name="Busche T."/>
            <person name="Kalinowski J."/>
            <person name="Wittmann C."/>
        </authorList>
    </citation>
    <scope>NUCLEOTIDE SEQUENCE [LARGE SCALE GENOMIC DNA]</scope>
    <source>
        <strain evidence="2 3">R7</strain>
    </source>
</reference>
<evidence type="ECO:0000313" key="2">
    <source>
        <dbReference type="EMBL" id="UNZ01554.1"/>
    </source>
</evidence>
<evidence type="ECO:0000259" key="1">
    <source>
        <dbReference type="Pfam" id="PF01370"/>
    </source>
</evidence>
<dbReference type="Gene3D" id="3.40.50.720">
    <property type="entry name" value="NAD(P)-binding Rossmann-like Domain"/>
    <property type="match status" value="1"/>
</dbReference>
<dbReference type="PANTHER" id="PTHR48079">
    <property type="entry name" value="PROTEIN YEEZ"/>
    <property type="match status" value="1"/>
</dbReference>
<dbReference type="GeneID" id="66859370"/>
<dbReference type="SUPFAM" id="SSF51735">
    <property type="entry name" value="NAD(P)-binding Rossmann-fold domains"/>
    <property type="match status" value="1"/>
</dbReference>
<dbReference type="CDD" id="cd05262">
    <property type="entry name" value="SDR_a7"/>
    <property type="match status" value="1"/>
</dbReference>
<proteinExistence type="predicted"/>
<dbReference type="EMBL" id="CP094298">
    <property type="protein sequence ID" value="UNZ01554.1"/>
    <property type="molecule type" value="Genomic_DNA"/>
</dbReference>
<keyword evidence="3" id="KW-1185">Reference proteome</keyword>
<organism evidence="2 3">
    <name type="scientific">Streptomyces rimosus subsp. rimosus</name>
    <dbReference type="NCBI Taxonomy" id="132474"/>
    <lineage>
        <taxon>Bacteria</taxon>
        <taxon>Bacillati</taxon>
        <taxon>Actinomycetota</taxon>
        <taxon>Actinomycetes</taxon>
        <taxon>Kitasatosporales</taxon>
        <taxon>Streptomycetaceae</taxon>
        <taxon>Streptomyces</taxon>
    </lineage>
</organism>
<dbReference type="InterPro" id="IPR036291">
    <property type="entry name" value="NAD(P)-bd_dom_sf"/>
</dbReference>
<dbReference type="RefSeq" id="WP_003982783.1">
    <property type="nucleotide sequence ID" value="NZ_CP043497.1"/>
</dbReference>
<sequence length="308" mass="31693">MRVFVTGATGFIGTAVVRELLGAGHTVLGLARSDRAAAALTAAGAAAHRGTLDDPGSLREGAAAADGVIHLAYHHDFSDQAAFANAAQLDLSAVEALGAALEGTGKPLVITSGTLMLASLAPGRTATEEDLPAPGADGPRMASENTARSLARRGVRTSVVRLAPTVHDEGDRGFVPHLIATAREKGVSAYIGDGSNHWPAVHRRDAARLFRLALESAPPGATLHGTAEQGIPFRAIAESIAHGLDLPTTTLAPDQATTHFGFLGALVPLDNPTSSTLTRKQLGWEPVHPGLLEDLGAGDYFGEGARRG</sequence>
<gene>
    <name evidence="2" type="ORF">SRIMR7_05310</name>
</gene>
<feature type="domain" description="NAD-dependent epimerase/dehydratase" evidence="1">
    <location>
        <begin position="3"/>
        <end position="216"/>
    </location>
</feature>
<dbReference type="Pfam" id="PF01370">
    <property type="entry name" value="Epimerase"/>
    <property type="match status" value="1"/>
</dbReference>
<protein>
    <recommendedName>
        <fullName evidence="1">NAD-dependent epimerase/dehydratase domain-containing protein</fullName>
    </recommendedName>
</protein>
<dbReference type="InterPro" id="IPR051783">
    <property type="entry name" value="NAD(P)-dependent_oxidoreduct"/>
</dbReference>
<dbReference type="Proteomes" id="UP000829494">
    <property type="component" value="Chromosome"/>
</dbReference>